<dbReference type="PROSITE" id="PS50812">
    <property type="entry name" value="PWWP"/>
    <property type="match status" value="1"/>
</dbReference>
<comment type="caution">
    <text evidence="3">The sequence shown here is derived from an EMBL/GenBank/DDBJ whole genome shotgun (WGS) entry which is preliminary data.</text>
</comment>
<evidence type="ECO:0000313" key="3">
    <source>
        <dbReference type="EMBL" id="KAF8790451.1"/>
    </source>
</evidence>
<protein>
    <submittedName>
        <fullName evidence="3">Putative oxidoreductase GLYR1 like protein</fullName>
    </submittedName>
</protein>
<feature type="compositionally biased region" description="Basic residues" evidence="1">
    <location>
        <begin position="117"/>
        <end position="137"/>
    </location>
</feature>
<dbReference type="Proteomes" id="UP000807504">
    <property type="component" value="Unassembled WGS sequence"/>
</dbReference>
<proteinExistence type="predicted"/>
<dbReference type="EMBL" id="JABXBU010000011">
    <property type="protein sequence ID" value="KAF8790451.1"/>
    <property type="molecule type" value="Genomic_DNA"/>
</dbReference>
<dbReference type="InterPro" id="IPR000313">
    <property type="entry name" value="PWWP_dom"/>
</dbReference>
<accession>A0A8T0FHH9</accession>
<feature type="compositionally biased region" description="Pro residues" evidence="1">
    <location>
        <begin position="230"/>
        <end position="239"/>
    </location>
</feature>
<dbReference type="Gene3D" id="2.30.30.140">
    <property type="match status" value="1"/>
</dbReference>
<evidence type="ECO:0000259" key="2">
    <source>
        <dbReference type="PROSITE" id="PS50812"/>
    </source>
</evidence>
<dbReference type="SMART" id="SM00293">
    <property type="entry name" value="PWWP"/>
    <property type="match status" value="1"/>
</dbReference>
<dbReference type="OrthoDB" id="62853at2759"/>
<reference evidence="3" key="2">
    <citation type="submission" date="2020-06" db="EMBL/GenBank/DDBJ databases">
        <authorList>
            <person name="Sheffer M."/>
        </authorList>
    </citation>
    <scope>NUCLEOTIDE SEQUENCE</scope>
</reference>
<dbReference type="Pfam" id="PF00855">
    <property type="entry name" value="PWWP"/>
    <property type="match status" value="1"/>
</dbReference>
<feature type="domain" description="PWWP" evidence="2">
    <location>
        <begin position="8"/>
        <end position="63"/>
    </location>
</feature>
<dbReference type="AlphaFoldDB" id="A0A8T0FHH9"/>
<name>A0A8T0FHH9_ARGBR</name>
<feature type="compositionally biased region" description="Acidic residues" evidence="1">
    <location>
        <begin position="98"/>
        <end position="113"/>
    </location>
</feature>
<evidence type="ECO:0000313" key="4">
    <source>
        <dbReference type="Proteomes" id="UP000807504"/>
    </source>
</evidence>
<feature type="compositionally biased region" description="Polar residues" evidence="1">
    <location>
        <begin position="146"/>
        <end position="166"/>
    </location>
</feature>
<keyword evidence="4" id="KW-1185">Reference proteome</keyword>
<organism evidence="3 4">
    <name type="scientific">Argiope bruennichi</name>
    <name type="common">Wasp spider</name>
    <name type="synonym">Aranea bruennichi</name>
    <dbReference type="NCBI Taxonomy" id="94029"/>
    <lineage>
        <taxon>Eukaryota</taxon>
        <taxon>Metazoa</taxon>
        <taxon>Ecdysozoa</taxon>
        <taxon>Arthropoda</taxon>
        <taxon>Chelicerata</taxon>
        <taxon>Arachnida</taxon>
        <taxon>Araneae</taxon>
        <taxon>Araneomorphae</taxon>
        <taxon>Entelegynae</taxon>
        <taxon>Araneoidea</taxon>
        <taxon>Araneidae</taxon>
        <taxon>Argiope</taxon>
    </lineage>
</organism>
<dbReference type="SUPFAM" id="SSF63748">
    <property type="entry name" value="Tudor/PWWP/MBT"/>
    <property type="match status" value="1"/>
</dbReference>
<sequence>MMTDEFKKDELVWAKVKYFPPWPAKVVEPPVGKKRKNHYYVYFLGSNDFGWIERNNISSFIYNYDENVRRSYKNTQYTKGVKKGGEIYHRMRNLNSDDAEAMIDEDTEDDEDEPVRPKKSYRKGRKRPKNKKRKKSVRVSEDDVSSTRASDDNVSSSRASEDNVSSARALEDNASSTISSSSSCIISIHYRDYRKIIPKEAKVLLKRCDEKLPSLESHADEAPVSESPPEDPPVLSPEC</sequence>
<gene>
    <name evidence="3" type="ORF">HNY73_005470</name>
</gene>
<evidence type="ECO:0000256" key="1">
    <source>
        <dbReference type="SAM" id="MobiDB-lite"/>
    </source>
</evidence>
<feature type="region of interest" description="Disordered" evidence="1">
    <location>
        <begin position="98"/>
        <end position="178"/>
    </location>
</feature>
<feature type="region of interest" description="Disordered" evidence="1">
    <location>
        <begin position="215"/>
        <end position="239"/>
    </location>
</feature>
<reference evidence="3" key="1">
    <citation type="journal article" date="2020" name="bioRxiv">
        <title>Chromosome-level reference genome of the European wasp spider Argiope bruennichi: a resource for studies on range expansion and evolutionary adaptation.</title>
        <authorList>
            <person name="Sheffer M.M."/>
            <person name="Hoppe A."/>
            <person name="Krehenwinkel H."/>
            <person name="Uhl G."/>
            <person name="Kuss A.W."/>
            <person name="Jensen L."/>
            <person name="Jensen C."/>
            <person name="Gillespie R.G."/>
            <person name="Hoff K.J."/>
            <person name="Prost S."/>
        </authorList>
    </citation>
    <scope>NUCLEOTIDE SEQUENCE</scope>
</reference>